<keyword evidence="3" id="KW-1185">Reference proteome</keyword>
<dbReference type="Proteomes" id="UP001058974">
    <property type="component" value="Chromosome 4"/>
</dbReference>
<feature type="region of interest" description="Disordered" evidence="1">
    <location>
        <begin position="155"/>
        <end position="218"/>
    </location>
</feature>
<feature type="compositionally biased region" description="Basic and acidic residues" evidence="1">
    <location>
        <begin position="11"/>
        <end position="20"/>
    </location>
</feature>
<reference evidence="2 3" key="1">
    <citation type="journal article" date="2022" name="Nat. Genet.">
        <title>Improved pea reference genome and pan-genome highlight genomic features and evolutionary characteristics.</title>
        <authorList>
            <person name="Yang T."/>
            <person name="Liu R."/>
            <person name="Luo Y."/>
            <person name="Hu S."/>
            <person name="Wang D."/>
            <person name="Wang C."/>
            <person name="Pandey M.K."/>
            <person name="Ge S."/>
            <person name="Xu Q."/>
            <person name="Li N."/>
            <person name="Li G."/>
            <person name="Huang Y."/>
            <person name="Saxena R.K."/>
            <person name="Ji Y."/>
            <person name="Li M."/>
            <person name="Yan X."/>
            <person name="He Y."/>
            <person name="Liu Y."/>
            <person name="Wang X."/>
            <person name="Xiang C."/>
            <person name="Varshney R.K."/>
            <person name="Ding H."/>
            <person name="Gao S."/>
            <person name="Zong X."/>
        </authorList>
    </citation>
    <scope>NUCLEOTIDE SEQUENCE [LARGE SCALE GENOMIC DNA]</scope>
    <source>
        <strain evidence="2 3">cv. Zhongwan 6</strain>
    </source>
</reference>
<evidence type="ECO:0000313" key="3">
    <source>
        <dbReference type="Proteomes" id="UP001058974"/>
    </source>
</evidence>
<name>A0A9D4XLV6_PEA</name>
<feature type="compositionally biased region" description="Polar residues" evidence="1">
    <location>
        <begin position="197"/>
        <end position="206"/>
    </location>
</feature>
<proteinExistence type="predicted"/>
<comment type="caution">
    <text evidence="2">The sequence shown here is derived from an EMBL/GenBank/DDBJ whole genome shotgun (WGS) entry which is preliminary data.</text>
</comment>
<evidence type="ECO:0000313" key="2">
    <source>
        <dbReference type="EMBL" id="KAI5423506.1"/>
    </source>
</evidence>
<protein>
    <submittedName>
        <fullName evidence="2">Uncharacterized protein</fullName>
    </submittedName>
</protein>
<dbReference type="EMBL" id="JAMSHJ010000004">
    <property type="protein sequence ID" value="KAI5423506.1"/>
    <property type="molecule type" value="Genomic_DNA"/>
</dbReference>
<evidence type="ECO:0000256" key="1">
    <source>
        <dbReference type="SAM" id="MobiDB-lite"/>
    </source>
</evidence>
<dbReference type="Gramene" id="Psat04G0645100-T1">
    <property type="protein sequence ID" value="KAI5423506.1"/>
    <property type="gene ID" value="KIW84_046451"/>
</dbReference>
<dbReference type="AlphaFoldDB" id="A0A9D4XLV6"/>
<gene>
    <name evidence="2" type="ORF">KIW84_046451</name>
</gene>
<sequence>MSSRTESSNDEASRVMFDDTKDERTTTMDDGFEVFELDKAKEGVTRYKVNGNSYKFKMCSSKSSIKNLLQRKVLVSVFEEMFKRIEHRLCLRHLYAIFKKKFGGCTLIRNLMMGATKRKTPILSKTQEPEPTGVTHIEPNGMAQTELTGVAQTGPTGVAQTEERKSTPIKKTPKSTEKVKYEGPRKSSDRLNKLKTKSVTGPSVSNDEPMIIPKNKDGTLSQEPVVVVTG</sequence>
<accession>A0A9D4XLV6</accession>
<organism evidence="2 3">
    <name type="scientific">Pisum sativum</name>
    <name type="common">Garden pea</name>
    <name type="synonym">Lathyrus oleraceus</name>
    <dbReference type="NCBI Taxonomy" id="3888"/>
    <lineage>
        <taxon>Eukaryota</taxon>
        <taxon>Viridiplantae</taxon>
        <taxon>Streptophyta</taxon>
        <taxon>Embryophyta</taxon>
        <taxon>Tracheophyta</taxon>
        <taxon>Spermatophyta</taxon>
        <taxon>Magnoliopsida</taxon>
        <taxon>eudicotyledons</taxon>
        <taxon>Gunneridae</taxon>
        <taxon>Pentapetalae</taxon>
        <taxon>rosids</taxon>
        <taxon>fabids</taxon>
        <taxon>Fabales</taxon>
        <taxon>Fabaceae</taxon>
        <taxon>Papilionoideae</taxon>
        <taxon>50 kb inversion clade</taxon>
        <taxon>NPAAA clade</taxon>
        <taxon>Hologalegina</taxon>
        <taxon>IRL clade</taxon>
        <taxon>Fabeae</taxon>
        <taxon>Lathyrus</taxon>
    </lineage>
</organism>
<feature type="region of interest" description="Disordered" evidence="1">
    <location>
        <begin position="1"/>
        <end position="20"/>
    </location>
</feature>
<feature type="compositionally biased region" description="Basic and acidic residues" evidence="1">
    <location>
        <begin position="174"/>
        <end position="192"/>
    </location>
</feature>